<dbReference type="Gene3D" id="3.20.20.20">
    <property type="entry name" value="Dihydropteroate synthase-like"/>
    <property type="match status" value="1"/>
</dbReference>
<dbReference type="SUPFAM" id="SSF51717">
    <property type="entry name" value="Dihydropteroate synthetase-like"/>
    <property type="match status" value="1"/>
</dbReference>
<dbReference type="PROSITE" id="PS50972">
    <property type="entry name" value="PTERIN_BINDING"/>
    <property type="match status" value="1"/>
</dbReference>
<evidence type="ECO:0000256" key="1">
    <source>
        <dbReference type="ARBA" id="ARBA00010398"/>
    </source>
</evidence>
<evidence type="ECO:0000259" key="7">
    <source>
        <dbReference type="PROSITE" id="PS50972"/>
    </source>
</evidence>
<gene>
    <name evidence="8" type="ORF">E3J84_00270</name>
</gene>
<reference evidence="8 9" key="1">
    <citation type="submission" date="2019-03" db="EMBL/GenBank/DDBJ databases">
        <title>Metabolic potential of uncultured bacteria and archaea associated with petroleum seepage in deep-sea sediments.</title>
        <authorList>
            <person name="Dong X."/>
            <person name="Hubert C."/>
        </authorList>
    </citation>
    <scope>NUCLEOTIDE SEQUENCE [LARGE SCALE GENOMIC DNA]</scope>
    <source>
        <strain evidence="8">E44_bin7</strain>
    </source>
</reference>
<comment type="similarity">
    <text evidence="1">Belongs to the vitamin-B12 dependent methionine synthase family.</text>
</comment>
<protein>
    <submittedName>
        <fullName evidence="8">Methyltetrahydrofolate cobalamin methyltransferase</fullName>
    </submittedName>
</protein>
<organism evidence="8 9">
    <name type="scientific">Aerophobetes bacterium</name>
    <dbReference type="NCBI Taxonomy" id="2030807"/>
    <lineage>
        <taxon>Bacteria</taxon>
        <taxon>Candidatus Aerophobota</taxon>
    </lineage>
</organism>
<evidence type="ECO:0000256" key="6">
    <source>
        <dbReference type="ARBA" id="ARBA00023285"/>
    </source>
</evidence>
<keyword evidence="6" id="KW-0170">Cobalt</keyword>
<dbReference type="AlphaFoldDB" id="A0A523S5F7"/>
<dbReference type="GO" id="GO:0050667">
    <property type="term" value="P:homocysteine metabolic process"/>
    <property type="evidence" value="ECO:0007669"/>
    <property type="project" value="TreeGrafter"/>
</dbReference>
<dbReference type="GO" id="GO:0046653">
    <property type="term" value="P:tetrahydrofolate metabolic process"/>
    <property type="evidence" value="ECO:0007669"/>
    <property type="project" value="TreeGrafter"/>
</dbReference>
<keyword evidence="3" id="KW-0846">Cobalamin</keyword>
<name>A0A523S5F7_UNCAE</name>
<evidence type="ECO:0000256" key="2">
    <source>
        <dbReference type="ARBA" id="ARBA00022603"/>
    </source>
</evidence>
<dbReference type="GO" id="GO:0005829">
    <property type="term" value="C:cytosol"/>
    <property type="evidence" value="ECO:0007669"/>
    <property type="project" value="TreeGrafter"/>
</dbReference>
<dbReference type="GO" id="GO:0046872">
    <property type="term" value="F:metal ion binding"/>
    <property type="evidence" value="ECO:0007669"/>
    <property type="project" value="UniProtKB-KW"/>
</dbReference>
<dbReference type="EMBL" id="SOKJ01000016">
    <property type="protein sequence ID" value="TET13264.1"/>
    <property type="molecule type" value="Genomic_DNA"/>
</dbReference>
<dbReference type="PANTHER" id="PTHR45833:SF1">
    <property type="entry name" value="METHIONINE SYNTHASE"/>
    <property type="match status" value="1"/>
</dbReference>
<feature type="domain" description="Pterin-binding" evidence="7">
    <location>
        <begin position="1"/>
        <end position="245"/>
    </location>
</feature>
<evidence type="ECO:0000256" key="5">
    <source>
        <dbReference type="ARBA" id="ARBA00022723"/>
    </source>
</evidence>
<dbReference type="NCBIfam" id="NF005719">
    <property type="entry name" value="PRK07535.1"/>
    <property type="match status" value="1"/>
</dbReference>
<keyword evidence="5" id="KW-0479">Metal-binding</keyword>
<comment type="caution">
    <text evidence="8">The sequence shown here is derived from an EMBL/GenBank/DDBJ whole genome shotgun (WGS) entry which is preliminary data.</text>
</comment>
<evidence type="ECO:0000313" key="9">
    <source>
        <dbReference type="Proteomes" id="UP000316360"/>
    </source>
</evidence>
<sequence length="263" mass="29127">MFIVGEKINTSIKDIEEAVKRQDAAFIQDIAREQVASGANMLDVNVGTRIYTEPDDMKWIVKVIQEVVDLPFCIDSPNPEAIEAGLSECKGKAMVNSITAEEKRVEEIFPLLKKFNSKIVALTMDDKGIPEDVERRYSIAEKLIEVLTKSGVALEDIYIDPLVRPIGTDSKSGLVVLESIKTIMSSFKGVHTICGLSNVSFGLPKRSLLNRAFLLMAMAMGLDAVIMDPLDKEMMSAVRVGEAILGRDEYCTEYLTSFRQGKL</sequence>
<dbReference type="GO" id="GO:0032259">
    <property type="term" value="P:methylation"/>
    <property type="evidence" value="ECO:0007669"/>
    <property type="project" value="UniProtKB-KW"/>
</dbReference>
<keyword evidence="4 8" id="KW-0808">Transferase</keyword>
<dbReference type="InterPro" id="IPR000489">
    <property type="entry name" value="Pterin-binding_dom"/>
</dbReference>
<accession>A0A523S5F7</accession>
<dbReference type="InterPro" id="IPR011005">
    <property type="entry name" value="Dihydropteroate_synth-like_sf"/>
</dbReference>
<dbReference type="PANTHER" id="PTHR45833">
    <property type="entry name" value="METHIONINE SYNTHASE"/>
    <property type="match status" value="1"/>
</dbReference>
<proteinExistence type="inferred from homology"/>
<dbReference type="GO" id="GO:0008705">
    <property type="term" value="F:methionine synthase activity"/>
    <property type="evidence" value="ECO:0007669"/>
    <property type="project" value="TreeGrafter"/>
</dbReference>
<dbReference type="GO" id="GO:0031419">
    <property type="term" value="F:cobalamin binding"/>
    <property type="evidence" value="ECO:0007669"/>
    <property type="project" value="UniProtKB-KW"/>
</dbReference>
<evidence type="ECO:0000313" key="8">
    <source>
        <dbReference type="EMBL" id="TET13264.1"/>
    </source>
</evidence>
<keyword evidence="2 8" id="KW-0489">Methyltransferase</keyword>
<evidence type="ECO:0000256" key="3">
    <source>
        <dbReference type="ARBA" id="ARBA00022628"/>
    </source>
</evidence>
<dbReference type="InterPro" id="IPR050554">
    <property type="entry name" value="Met_Synthase/Corrinoid"/>
</dbReference>
<dbReference type="Proteomes" id="UP000316360">
    <property type="component" value="Unassembled WGS sequence"/>
</dbReference>
<evidence type="ECO:0000256" key="4">
    <source>
        <dbReference type="ARBA" id="ARBA00022679"/>
    </source>
</evidence>
<dbReference type="Pfam" id="PF00809">
    <property type="entry name" value="Pterin_bind"/>
    <property type="match status" value="1"/>
</dbReference>